<name>A0ABX0IPP6_9FLAO</name>
<reference evidence="1 2" key="3">
    <citation type="submission" date="2020-02" db="EMBL/GenBank/DDBJ databases">
        <title>Flavobacterium profundi sp. nov., isolated from a deep-sea seamount.</title>
        <authorList>
            <person name="Zhang D.-C."/>
        </authorList>
    </citation>
    <scope>NUCLEOTIDE SEQUENCE [LARGE SCALE GENOMIC DNA]</scope>
    <source>
        <strain evidence="1 2">EC11</strain>
    </source>
</reference>
<reference evidence="2" key="1">
    <citation type="submission" date="2019-05" db="EMBL/GenBank/DDBJ databases">
        <title>Flavobacterium profundi sp. nov., isolated from a deep-sea seamount.</title>
        <authorList>
            <person name="Zhang D.-C."/>
        </authorList>
    </citation>
    <scope>NUCLEOTIDE SEQUENCE [LARGE SCALE GENOMIC DNA]</scope>
    <source>
        <strain evidence="2">EC11</strain>
    </source>
</reference>
<proteinExistence type="predicted"/>
<reference evidence="1 2" key="2">
    <citation type="submission" date="2019-05" db="EMBL/GenBank/DDBJ databases">
        <authorList>
            <person name="Lianzixin W."/>
        </authorList>
    </citation>
    <scope>NUCLEOTIDE SEQUENCE [LARGE SCALE GENOMIC DNA]</scope>
    <source>
        <strain evidence="1 2">EC11</strain>
    </source>
</reference>
<dbReference type="EMBL" id="VEVQ02000001">
    <property type="protein sequence ID" value="NHN24101.1"/>
    <property type="molecule type" value="Genomic_DNA"/>
</dbReference>
<dbReference type="RefSeq" id="WP_140958836.1">
    <property type="nucleotide sequence ID" value="NZ_VEVQ02000001.1"/>
</dbReference>
<dbReference type="Proteomes" id="UP000817854">
    <property type="component" value="Unassembled WGS sequence"/>
</dbReference>
<evidence type="ECO:0000313" key="1">
    <source>
        <dbReference type="EMBL" id="NHN24101.1"/>
    </source>
</evidence>
<comment type="caution">
    <text evidence="1">The sequence shown here is derived from an EMBL/GenBank/DDBJ whole genome shotgun (WGS) entry which is preliminary data.</text>
</comment>
<evidence type="ECO:0008006" key="3">
    <source>
        <dbReference type="Google" id="ProtNLM"/>
    </source>
</evidence>
<keyword evidence="2" id="KW-1185">Reference proteome</keyword>
<gene>
    <name evidence="1" type="ORF">FIA58_000295</name>
</gene>
<protein>
    <recommendedName>
        <fullName evidence="3">NERD domain-containing protein</fullName>
    </recommendedName>
</protein>
<organism evidence="1 2">
    <name type="scientific">Flavobacterium jejuense</name>
    <dbReference type="NCBI Taxonomy" id="1544455"/>
    <lineage>
        <taxon>Bacteria</taxon>
        <taxon>Pseudomonadati</taxon>
        <taxon>Bacteroidota</taxon>
        <taxon>Flavobacteriia</taxon>
        <taxon>Flavobacteriales</taxon>
        <taxon>Flavobacteriaceae</taxon>
        <taxon>Flavobacterium</taxon>
    </lineage>
</organism>
<accession>A0ABX0IPP6</accession>
<evidence type="ECO:0000313" key="2">
    <source>
        <dbReference type="Proteomes" id="UP000817854"/>
    </source>
</evidence>
<sequence length="740" mass="87964">MNKNAIITSIKELENASFSQVVPFIKKNSYFSDSRPNSCSELFWHSNLPIKWFKELINEPYLEELLFAYFSRPQNANLDFIKLFINSKYSAELIRIIKLSEAFKMDSHWITFSVFVKSNDLKVVYKELDYIRAYRQYWKNETVIFENKINEIDYEDILIQMISYFEHFKRYSKKTVNNTGLITSYKAHLINILDIILNIKKRGCVKNKIKNKYSSINFKKIAKEQLPPIRAIESLNNQQLVSNEKIDKQKKTFRELVEFFFAKDNSEYQIQKYLSGLAEFEMIENLEAELLTNTKYCLYRKTLEKGIYDEVYFTNKVIENEELVKRINEQKEMLSKQLELSIYTSIEYFKYLKIPVIIDKKNTDEKIDLEKVLILLKSFSLFLMPQGRTIINNEIVFKNKVPQKFEETFDIDYLVSFEENELVEKCHQYFEWSKDEIQIIIEYLTTDLTSHKIDVQKRPLIKIGNQYIWLSSFLKDTRWEIILHRKIVKENSLNLSEQPIETEKYISEIFKKAKFGSISSHVYKNKNVPGEIDILAFKENTLFILELKSTYIGEDIMKTSKYEVLKFNSKASEQLNLAKDYIINNYDEIKKCKNLGINCELKDLKIVTIIISNIYQSDNLIFRNEHHKISLFELMIILKNDLYNMLVQKECKILTDEKMDIPVNTMLQIENKSNLKYSKTHKQINEDECSLWKENNSCSANDLTTAILESKVWKHQAELKQFTRESIKIQKFNKNHRFLS</sequence>